<dbReference type="InterPro" id="IPR036628">
    <property type="entry name" value="Clp_N_dom_sf"/>
</dbReference>
<dbReference type="EMBL" id="AZEU01000174">
    <property type="protein sequence ID" value="KRL43988.1"/>
    <property type="molecule type" value="Genomic_DNA"/>
</dbReference>
<dbReference type="GO" id="GO:0034605">
    <property type="term" value="P:cellular response to heat"/>
    <property type="evidence" value="ECO:0007669"/>
    <property type="project" value="TreeGrafter"/>
</dbReference>
<dbReference type="FunFam" id="3.40.50.300:FF:000010">
    <property type="entry name" value="Chaperone clpB 1, putative"/>
    <property type="match status" value="1"/>
</dbReference>
<evidence type="ECO:0000256" key="2">
    <source>
        <dbReference type="ARBA" id="ARBA00008675"/>
    </source>
</evidence>
<dbReference type="InterPro" id="IPR001270">
    <property type="entry name" value="ClpA/B"/>
</dbReference>
<dbReference type="InterPro" id="IPR041546">
    <property type="entry name" value="ClpA/ClpB_AAA_lid"/>
</dbReference>
<dbReference type="PANTHER" id="PTHR11638:SF18">
    <property type="entry name" value="HEAT SHOCK PROTEIN 104"/>
    <property type="match status" value="1"/>
</dbReference>
<organism evidence="14 15">
    <name type="scientific">Lacticaseibacillus manihotivorans DSM 13343 = JCM 12514</name>
    <dbReference type="NCBI Taxonomy" id="1423769"/>
    <lineage>
        <taxon>Bacteria</taxon>
        <taxon>Bacillati</taxon>
        <taxon>Bacillota</taxon>
        <taxon>Bacilli</taxon>
        <taxon>Lactobacillales</taxon>
        <taxon>Lactobacillaceae</taxon>
        <taxon>Lacticaseibacillus</taxon>
    </lineage>
</organism>
<dbReference type="InterPro" id="IPR019489">
    <property type="entry name" value="Clp_ATPase_C"/>
</dbReference>
<evidence type="ECO:0000256" key="1">
    <source>
        <dbReference type="ARBA" id="ARBA00004496"/>
    </source>
</evidence>
<evidence type="ECO:0000313" key="14">
    <source>
        <dbReference type="EMBL" id="KRL43988.1"/>
    </source>
</evidence>
<dbReference type="CDD" id="cd19499">
    <property type="entry name" value="RecA-like_ClpB_Hsp104-like"/>
    <property type="match status" value="1"/>
</dbReference>
<dbReference type="Gene3D" id="3.40.50.300">
    <property type="entry name" value="P-loop containing nucleotide triphosphate hydrolases"/>
    <property type="match status" value="3"/>
</dbReference>
<feature type="coiled-coil region" evidence="12">
    <location>
        <begin position="413"/>
        <end position="500"/>
    </location>
</feature>
<dbReference type="PROSITE" id="PS00871">
    <property type="entry name" value="CLPAB_2"/>
    <property type="match status" value="1"/>
</dbReference>
<dbReference type="AlphaFoldDB" id="A0A0R1QMU2"/>
<dbReference type="NCBIfam" id="TIGR03346">
    <property type="entry name" value="chaperone_ClpB"/>
    <property type="match status" value="1"/>
</dbReference>
<name>A0A0R1QMU2_9LACO</name>
<comment type="subunit">
    <text evidence="9">Homohexamer. The oligomerization is ATP-dependent.</text>
</comment>
<evidence type="ECO:0000259" key="13">
    <source>
        <dbReference type="PROSITE" id="PS51903"/>
    </source>
</evidence>
<dbReference type="InterPro" id="IPR018368">
    <property type="entry name" value="ClpA/B_CS1"/>
</dbReference>
<dbReference type="Gene3D" id="1.10.8.60">
    <property type="match status" value="1"/>
</dbReference>
<keyword evidence="12" id="KW-0346">Stress response</keyword>
<dbReference type="SUPFAM" id="SSF52540">
    <property type="entry name" value="P-loop containing nucleoside triphosphate hydrolases"/>
    <property type="match status" value="2"/>
</dbReference>
<dbReference type="InterPro" id="IPR003593">
    <property type="entry name" value="AAA+_ATPase"/>
</dbReference>
<evidence type="ECO:0000256" key="9">
    <source>
        <dbReference type="ARBA" id="ARBA00026057"/>
    </source>
</evidence>
<dbReference type="SUPFAM" id="SSF81923">
    <property type="entry name" value="Double Clp-N motif"/>
    <property type="match status" value="1"/>
</dbReference>
<comment type="function">
    <text evidence="8">Part of a stress-induced multi-chaperone system, it is involved in the recovery of the cell from heat-induced damage, in cooperation with DnaK, DnaJ and GrpE. Acts before DnaK, in the processing of protein aggregates. Protein binding stimulates the ATPase activity; ATP hydrolysis unfolds the denatured protein aggregates, which probably helps expose new hydrophobic binding sites on the surface of ClpB-bound aggregates, contributing to the solubilization and refolding of denatured protein aggregates by DnaK.</text>
</comment>
<dbReference type="PROSITE" id="PS00870">
    <property type="entry name" value="CLPAB_1"/>
    <property type="match status" value="1"/>
</dbReference>
<dbReference type="Pfam" id="PF07724">
    <property type="entry name" value="AAA_2"/>
    <property type="match status" value="1"/>
</dbReference>
<evidence type="ECO:0000256" key="8">
    <source>
        <dbReference type="ARBA" id="ARBA00025613"/>
    </source>
</evidence>
<comment type="similarity">
    <text evidence="2 11">Belongs to the ClpA/ClpB family.</text>
</comment>
<dbReference type="InterPro" id="IPR028299">
    <property type="entry name" value="ClpA/B_CS2"/>
</dbReference>
<dbReference type="Pfam" id="PF17871">
    <property type="entry name" value="AAA_lid_9"/>
    <property type="match status" value="1"/>
</dbReference>
<dbReference type="GO" id="GO:0042026">
    <property type="term" value="P:protein refolding"/>
    <property type="evidence" value="ECO:0007669"/>
    <property type="project" value="UniProtKB-UniRule"/>
</dbReference>
<dbReference type="InterPro" id="IPR050130">
    <property type="entry name" value="ClpA_ClpB"/>
</dbReference>
<dbReference type="Pfam" id="PF00004">
    <property type="entry name" value="AAA"/>
    <property type="match status" value="1"/>
</dbReference>
<dbReference type="SMART" id="SM00382">
    <property type="entry name" value="AAA"/>
    <property type="match status" value="2"/>
</dbReference>
<keyword evidence="5 11" id="KW-0067">ATP-binding</keyword>
<dbReference type="Pfam" id="PF10431">
    <property type="entry name" value="ClpB_D2-small"/>
    <property type="match status" value="1"/>
</dbReference>
<dbReference type="GO" id="GO:0016887">
    <property type="term" value="F:ATP hydrolysis activity"/>
    <property type="evidence" value="ECO:0007669"/>
    <property type="project" value="InterPro"/>
</dbReference>
<proteinExistence type="inferred from homology"/>
<dbReference type="SMART" id="SM01086">
    <property type="entry name" value="ClpB_D2-small"/>
    <property type="match status" value="1"/>
</dbReference>
<dbReference type="FunFam" id="3.40.50.300:FF:000120">
    <property type="entry name" value="ATP-dependent chaperone ClpB"/>
    <property type="match status" value="1"/>
</dbReference>
<keyword evidence="3 10" id="KW-0677">Repeat</keyword>
<dbReference type="PATRIC" id="fig|1423769.4.peg.1550"/>
<dbReference type="InterPro" id="IPR027417">
    <property type="entry name" value="P-loop_NTPase"/>
</dbReference>
<evidence type="ECO:0000256" key="4">
    <source>
        <dbReference type="ARBA" id="ARBA00022741"/>
    </source>
</evidence>
<feature type="domain" description="Clp R" evidence="13">
    <location>
        <begin position="3"/>
        <end position="147"/>
    </location>
</feature>
<comment type="caution">
    <text evidence="14">The sequence shown here is derived from an EMBL/GenBank/DDBJ whole genome shotgun (WGS) entry which is preliminary data.</text>
</comment>
<dbReference type="GO" id="GO:0005524">
    <property type="term" value="F:ATP binding"/>
    <property type="evidence" value="ECO:0007669"/>
    <property type="project" value="UniProtKB-UniRule"/>
</dbReference>
<dbReference type="InterPro" id="IPR003959">
    <property type="entry name" value="ATPase_AAA_core"/>
</dbReference>
<dbReference type="Proteomes" id="UP000051790">
    <property type="component" value="Unassembled WGS sequence"/>
</dbReference>
<dbReference type="GO" id="GO:0005737">
    <property type="term" value="C:cytoplasm"/>
    <property type="evidence" value="ECO:0007669"/>
    <property type="project" value="UniProtKB-SubCell"/>
</dbReference>
<evidence type="ECO:0000256" key="12">
    <source>
        <dbReference type="RuleBase" id="RU362034"/>
    </source>
</evidence>
<keyword evidence="4 11" id="KW-0547">Nucleotide-binding</keyword>
<dbReference type="PANTHER" id="PTHR11638">
    <property type="entry name" value="ATP-DEPENDENT CLP PROTEASE"/>
    <property type="match status" value="1"/>
</dbReference>
<evidence type="ECO:0000313" key="15">
    <source>
        <dbReference type="Proteomes" id="UP000051790"/>
    </source>
</evidence>
<keyword evidence="6 12" id="KW-0175">Coiled coil</keyword>
<dbReference type="InterPro" id="IPR004176">
    <property type="entry name" value="Clp_R_N"/>
</dbReference>
<protein>
    <recommendedName>
        <fullName evidence="12">Chaperone protein ClpB</fullName>
    </recommendedName>
</protein>
<dbReference type="CDD" id="cd00009">
    <property type="entry name" value="AAA"/>
    <property type="match status" value="1"/>
</dbReference>
<dbReference type="FunFam" id="3.40.50.300:FF:000025">
    <property type="entry name" value="ATP-dependent Clp protease subunit"/>
    <property type="match status" value="1"/>
</dbReference>
<comment type="subunit">
    <text evidence="12">Homohexamer; The oligomerization is ATP-dependent.</text>
</comment>
<keyword evidence="7 11" id="KW-0143">Chaperone</keyword>
<evidence type="ECO:0000256" key="5">
    <source>
        <dbReference type="ARBA" id="ARBA00022840"/>
    </source>
</evidence>
<evidence type="ECO:0000256" key="3">
    <source>
        <dbReference type="ARBA" id="ARBA00022737"/>
    </source>
</evidence>
<evidence type="ECO:0000256" key="6">
    <source>
        <dbReference type="ARBA" id="ARBA00023054"/>
    </source>
</evidence>
<reference evidence="14 15" key="1">
    <citation type="journal article" date="2015" name="Genome Announc.">
        <title>Expanding the biotechnology potential of lactobacilli through comparative genomics of 213 strains and associated genera.</title>
        <authorList>
            <person name="Sun Z."/>
            <person name="Harris H.M."/>
            <person name="McCann A."/>
            <person name="Guo C."/>
            <person name="Argimon S."/>
            <person name="Zhang W."/>
            <person name="Yang X."/>
            <person name="Jeffery I.B."/>
            <person name="Cooney J.C."/>
            <person name="Kagawa T.F."/>
            <person name="Liu W."/>
            <person name="Song Y."/>
            <person name="Salvetti E."/>
            <person name="Wrobel A."/>
            <person name="Rasinkangas P."/>
            <person name="Parkhill J."/>
            <person name="Rea M.C."/>
            <person name="O'Sullivan O."/>
            <person name="Ritari J."/>
            <person name="Douillard F.P."/>
            <person name="Paul Ross R."/>
            <person name="Yang R."/>
            <person name="Briner A.E."/>
            <person name="Felis G.E."/>
            <person name="de Vos W.M."/>
            <person name="Barrangou R."/>
            <person name="Klaenhammer T.R."/>
            <person name="Caufield P.W."/>
            <person name="Cui Y."/>
            <person name="Zhang H."/>
            <person name="O'Toole P.W."/>
        </authorList>
    </citation>
    <scope>NUCLEOTIDE SEQUENCE [LARGE SCALE GENOMIC DNA]</scope>
    <source>
        <strain evidence="14 15">DSM 13343</strain>
    </source>
</reference>
<evidence type="ECO:0000256" key="11">
    <source>
        <dbReference type="RuleBase" id="RU004432"/>
    </source>
</evidence>
<dbReference type="PROSITE" id="PS51903">
    <property type="entry name" value="CLP_R"/>
    <property type="match status" value="1"/>
</dbReference>
<evidence type="ECO:0000256" key="10">
    <source>
        <dbReference type="PROSITE-ProRule" id="PRU01251"/>
    </source>
</evidence>
<dbReference type="OrthoDB" id="9803641at2"/>
<keyword evidence="12" id="KW-0963">Cytoplasm</keyword>
<accession>A0A0R1QMU2</accession>
<gene>
    <name evidence="12" type="primary">clpB</name>
    <name evidence="14" type="ORF">FD01_GL001442</name>
</gene>
<dbReference type="PRINTS" id="PR00300">
    <property type="entry name" value="CLPPROTEASEA"/>
</dbReference>
<sequence>MNPDKFTQAVTEALAQAQQVAQVRHHQDIDIPELFKSLVQPNSFATQVFQEAGINIDGLNATIDKALDDEPVVEGNTQYGQNMSQNLYQLMQAADRIRGELGDEYIATEAVVLALFDQKYSPITKYLTDNGVTEKKLRQVVEKLRGGAKVTSKNAENNYQSLKKYGTDLVKQARSGKMDPIIGRDDEIRNVIRILSRKTKNNPVLIGEPGVGKTAIVEGLAQRIVRQDVPDNLKDKTIISLDMGSLLAGAKYRGEFEERFKAVLKEVQQSEGQILLFIDEIHTIVGAGKAEGAMDAGNLLKPMLARGELHLIGATTLDEYRENIEKDKALERRFQKVLVQEPTVEDTISILRGLKERFEIFHGVRIHDAALVAAATLSDRYITDRFLPDKAIDLVDEASANINVEMNSRPTELDVAERRQMQLEIEAQALSKETDPASVKRLEQLQHELADLKEETNRLKAQWDAEKKDINAVNAKKSEIDKAKHELEDAQAKYDLETAARLQHGTIPQLEQELKDLEKADRPDAWLVQESVTEQEIAAVISRQTGIPVAKLVQGDRDKLIHLADNLHQRVIGQDTAVQAVADAVLRSRAGLQDPSRPLGSFLFLGPTGVGKTELAKTLADDLFDSEKHMVRIDMSEYMDKISVSRLVGAAPGYVGYEEGGQLTEAVRRNPYTIVLLDEIEKAHPDVFNILLQVLDDGRLTDSQGRTVNFKNTIIIMTSNLGSEALLDGMQQDGKITDERRQQVMQMIQGHFKPEFLNRIDDIIMFNPLQLADIEKIVMKDLEHLNTRLQDQDITLSVTPAAQEWLADKGYEPAYGARPLQRLITNAVETPLAKQLIAGDILPNSTVTLGVEAGQLTFSSSVNPADEA</sequence>
<comment type="subcellular location">
    <subcellularLocation>
        <location evidence="1 12">Cytoplasm</location>
    </subcellularLocation>
</comment>
<evidence type="ECO:0000256" key="7">
    <source>
        <dbReference type="ARBA" id="ARBA00023186"/>
    </source>
</evidence>
<dbReference type="RefSeq" id="WP_056964028.1">
    <property type="nucleotide sequence ID" value="NZ_AZEU01000174.1"/>
</dbReference>
<dbReference type="InterPro" id="IPR017730">
    <property type="entry name" value="Chaperonin_ClpB"/>
</dbReference>
<keyword evidence="15" id="KW-1185">Reference proteome</keyword>
<dbReference type="Gene3D" id="1.10.1780.10">
    <property type="entry name" value="Clp, N-terminal domain"/>
    <property type="match status" value="1"/>
</dbReference>
<dbReference type="Pfam" id="PF02861">
    <property type="entry name" value="Clp_N"/>
    <property type="match status" value="1"/>
</dbReference>